<feature type="transmembrane region" description="Helical" evidence="9">
    <location>
        <begin position="149"/>
        <end position="167"/>
    </location>
</feature>
<dbReference type="InterPro" id="IPR052180">
    <property type="entry name" value="NhaC_Na-H+_Antiporter"/>
</dbReference>
<reference evidence="11 12" key="1">
    <citation type="journal article" date="2017" name="Genome Announc.">
        <title>Draft Genome Sequence of Romboutsia maritimum sp. nov. Strain CCRI-22766(T), Isolated from Coastal Estuarine Mud.</title>
        <authorList>
            <person name="Maheux A.F."/>
            <person name="Boudreau D.K."/>
            <person name="Berube E."/>
            <person name="Boissinot M."/>
            <person name="Raymond F."/>
            <person name="Brodeur S."/>
            <person name="Corbeil J."/>
            <person name="Brightwell G."/>
            <person name="Broda D."/>
            <person name="Omar R.F."/>
            <person name="Bergeron M.G."/>
        </authorList>
    </citation>
    <scope>NUCLEOTIDE SEQUENCE [LARGE SCALE GENOMIC DNA]</scope>
    <source>
        <strain evidence="11 12">CCRI-22766</strain>
    </source>
</reference>
<comment type="subcellular location">
    <subcellularLocation>
        <location evidence="1">Cell membrane</location>
        <topology evidence="1">Multi-pass membrane protein</topology>
    </subcellularLocation>
</comment>
<evidence type="ECO:0000256" key="4">
    <source>
        <dbReference type="ARBA" id="ARBA00022475"/>
    </source>
</evidence>
<evidence type="ECO:0000313" key="12">
    <source>
        <dbReference type="Proteomes" id="UP000243494"/>
    </source>
</evidence>
<feature type="transmembrane region" description="Helical" evidence="9">
    <location>
        <begin position="74"/>
        <end position="91"/>
    </location>
</feature>
<keyword evidence="12" id="KW-1185">Reference proteome</keyword>
<feature type="transmembrane region" description="Helical" evidence="9">
    <location>
        <begin position="288"/>
        <end position="315"/>
    </location>
</feature>
<accession>A0A371IT22</accession>
<comment type="caution">
    <text evidence="11">The sequence shown here is derived from an EMBL/GenBank/DDBJ whole genome shotgun (WGS) entry which is preliminary data.</text>
</comment>
<keyword evidence="2" id="KW-0813">Transport</keyword>
<evidence type="ECO:0000256" key="2">
    <source>
        <dbReference type="ARBA" id="ARBA00022448"/>
    </source>
</evidence>
<feature type="transmembrane region" description="Helical" evidence="9">
    <location>
        <begin position="12"/>
        <end position="30"/>
    </location>
</feature>
<dbReference type="Pfam" id="PF03553">
    <property type="entry name" value="Na_H_antiporter"/>
    <property type="match status" value="2"/>
</dbReference>
<organism evidence="11 12">
    <name type="scientific">Romboutsia maritimum</name>
    <dbReference type="NCBI Taxonomy" id="2020948"/>
    <lineage>
        <taxon>Bacteria</taxon>
        <taxon>Bacillati</taxon>
        <taxon>Bacillota</taxon>
        <taxon>Clostridia</taxon>
        <taxon>Peptostreptococcales</taxon>
        <taxon>Peptostreptococcaceae</taxon>
        <taxon>Romboutsia</taxon>
    </lineage>
</organism>
<dbReference type="PANTHER" id="PTHR33451:SF5">
    <property type="entry name" value="NA+_H+ ANTIPORTER"/>
    <property type="match status" value="1"/>
</dbReference>
<keyword evidence="3" id="KW-0050">Antiport</keyword>
<feature type="transmembrane region" description="Helical" evidence="9">
    <location>
        <begin position="327"/>
        <end position="350"/>
    </location>
</feature>
<evidence type="ECO:0000313" key="11">
    <source>
        <dbReference type="EMBL" id="RDY23634.1"/>
    </source>
</evidence>
<dbReference type="RefSeq" id="WP_095406265.1">
    <property type="nucleotide sequence ID" value="NZ_NOJZ02000009.1"/>
</dbReference>
<keyword evidence="7 9" id="KW-0472">Membrane</keyword>
<dbReference type="PANTHER" id="PTHR33451">
    <property type="entry name" value="MALATE-2H(+)/NA(+)-LACTATE ANTIPORTER"/>
    <property type="match status" value="1"/>
</dbReference>
<feature type="domain" description="Na+/H+ antiporter NhaC-like C-terminal" evidence="10">
    <location>
        <begin position="21"/>
        <end position="212"/>
    </location>
</feature>
<comment type="similarity">
    <text evidence="8">Belongs to the NhaC Na(+)/H(+) (TC 2.A.35) antiporter family.</text>
</comment>
<sequence>MKNEVKKGNPWALLPLGVFLVLFIGTGIISGDFGKMPVLVAFIISAAVALVFNKKVSFGRKIDIFCKGAGHSDIILMCIIFLLAGAFGNVTKSMGGVDSIVNLSLSILPPNLVVVGLFVIGCFISISMGTSMGTIVAIAPIGIGVAEKLGIPVALVLGAVVGGAMFGDNLSMISDTTIAAVRTQGCELKDKFKVNFMIIIPAAIITAIILGISTAGYKASLNETYSYEIVKILPYIAVLIGALLGVNVFVLLAGGIVLAGAIGIFTNSLDIFTFLSASSQGMIGMEDLAMIAIVIGGIVELIKFNGGIDFLLSFITSKIKSKRGAEIGIAALVSIVDLCTANNTIAIVMAGPLAKDIADQYDIDPRRTASILDIFSSCWQGLIPYGGQVLAAAGLAAISPMEILGYLYYPALMGICGLLSIVLGFPKLKSMEKEQSKIA</sequence>
<evidence type="ECO:0000259" key="10">
    <source>
        <dbReference type="Pfam" id="PF03553"/>
    </source>
</evidence>
<dbReference type="InterPro" id="IPR018461">
    <property type="entry name" value="Na/H_Antiport_NhaC-like_C"/>
</dbReference>
<feature type="transmembrane region" description="Helical" evidence="9">
    <location>
        <begin position="232"/>
        <end position="265"/>
    </location>
</feature>
<keyword evidence="5 9" id="KW-0812">Transmembrane</keyword>
<evidence type="ECO:0000256" key="1">
    <source>
        <dbReference type="ARBA" id="ARBA00004651"/>
    </source>
</evidence>
<dbReference type="AlphaFoldDB" id="A0A371IT22"/>
<evidence type="ECO:0000256" key="8">
    <source>
        <dbReference type="ARBA" id="ARBA00038435"/>
    </source>
</evidence>
<feature type="domain" description="Na+/H+ antiporter NhaC-like C-terminal" evidence="10">
    <location>
        <begin position="232"/>
        <end position="425"/>
    </location>
</feature>
<evidence type="ECO:0000256" key="9">
    <source>
        <dbReference type="SAM" id="Phobius"/>
    </source>
</evidence>
<keyword evidence="6 9" id="KW-1133">Transmembrane helix</keyword>
<dbReference type="GO" id="GO:0005886">
    <property type="term" value="C:plasma membrane"/>
    <property type="evidence" value="ECO:0007669"/>
    <property type="project" value="UniProtKB-SubCell"/>
</dbReference>
<protein>
    <submittedName>
        <fullName evidence="11">Na+/H+ antiporter NhaC family protein</fullName>
    </submittedName>
</protein>
<evidence type="ECO:0000256" key="5">
    <source>
        <dbReference type="ARBA" id="ARBA00022692"/>
    </source>
</evidence>
<feature type="transmembrane region" description="Helical" evidence="9">
    <location>
        <begin position="406"/>
        <end position="425"/>
    </location>
</feature>
<gene>
    <name evidence="11" type="ORF">CHF27_006785</name>
</gene>
<feature type="transmembrane region" description="Helical" evidence="9">
    <location>
        <begin position="111"/>
        <end position="137"/>
    </location>
</feature>
<evidence type="ECO:0000256" key="3">
    <source>
        <dbReference type="ARBA" id="ARBA00022449"/>
    </source>
</evidence>
<dbReference type="OrthoDB" id="9790605at2"/>
<evidence type="ECO:0000256" key="7">
    <source>
        <dbReference type="ARBA" id="ARBA00023136"/>
    </source>
</evidence>
<dbReference type="EMBL" id="NOJZ02000009">
    <property type="protein sequence ID" value="RDY23634.1"/>
    <property type="molecule type" value="Genomic_DNA"/>
</dbReference>
<proteinExistence type="inferred from homology"/>
<dbReference type="GO" id="GO:0015297">
    <property type="term" value="F:antiporter activity"/>
    <property type="evidence" value="ECO:0007669"/>
    <property type="project" value="UniProtKB-KW"/>
</dbReference>
<name>A0A371IT22_9FIRM</name>
<feature type="transmembrane region" description="Helical" evidence="9">
    <location>
        <begin position="36"/>
        <end position="53"/>
    </location>
</feature>
<feature type="transmembrane region" description="Helical" evidence="9">
    <location>
        <begin position="198"/>
        <end position="220"/>
    </location>
</feature>
<keyword evidence="4" id="KW-1003">Cell membrane</keyword>
<dbReference type="Proteomes" id="UP000243494">
    <property type="component" value="Unassembled WGS sequence"/>
</dbReference>
<evidence type="ECO:0000256" key="6">
    <source>
        <dbReference type="ARBA" id="ARBA00022989"/>
    </source>
</evidence>